<protein>
    <submittedName>
        <fullName evidence="8">MFS transporter</fullName>
    </submittedName>
</protein>
<dbReference type="InterPro" id="IPR050189">
    <property type="entry name" value="MFS_Efflux_Transporters"/>
</dbReference>
<keyword evidence="5 6" id="KW-0472">Membrane</keyword>
<dbReference type="EMBL" id="JAKGSG010000059">
    <property type="protein sequence ID" value="MCF4123368.1"/>
    <property type="molecule type" value="Genomic_DNA"/>
</dbReference>
<dbReference type="PANTHER" id="PTHR43124:SF8">
    <property type="entry name" value="INNER MEMBRANE TRANSPORT PROTEIN YDHP"/>
    <property type="match status" value="1"/>
</dbReference>
<feature type="domain" description="Major facilitator superfamily (MFS) profile" evidence="7">
    <location>
        <begin position="4"/>
        <end position="381"/>
    </location>
</feature>
<organism evidence="8 9">
    <name type="scientific">Antribacter soli</name>
    <dbReference type="NCBI Taxonomy" id="2910976"/>
    <lineage>
        <taxon>Bacteria</taxon>
        <taxon>Bacillati</taxon>
        <taxon>Actinomycetota</taxon>
        <taxon>Actinomycetes</taxon>
        <taxon>Micrococcales</taxon>
        <taxon>Promicromonosporaceae</taxon>
        <taxon>Antribacter</taxon>
    </lineage>
</organism>
<evidence type="ECO:0000256" key="4">
    <source>
        <dbReference type="ARBA" id="ARBA00022989"/>
    </source>
</evidence>
<feature type="transmembrane region" description="Helical" evidence="6">
    <location>
        <begin position="33"/>
        <end position="58"/>
    </location>
</feature>
<feature type="transmembrane region" description="Helical" evidence="6">
    <location>
        <begin position="70"/>
        <end position="89"/>
    </location>
</feature>
<evidence type="ECO:0000256" key="1">
    <source>
        <dbReference type="ARBA" id="ARBA00004651"/>
    </source>
</evidence>
<keyword evidence="2" id="KW-1003">Cell membrane</keyword>
<feature type="transmembrane region" description="Helical" evidence="6">
    <location>
        <begin position="322"/>
        <end position="345"/>
    </location>
</feature>
<dbReference type="InterPro" id="IPR011701">
    <property type="entry name" value="MFS"/>
</dbReference>
<dbReference type="PANTHER" id="PTHR43124">
    <property type="entry name" value="PURINE EFFLUX PUMP PBUE"/>
    <property type="match status" value="1"/>
</dbReference>
<accession>A0AA41QHP6</accession>
<feature type="transmembrane region" description="Helical" evidence="6">
    <location>
        <begin position="201"/>
        <end position="223"/>
    </location>
</feature>
<gene>
    <name evidence="8" type="ORF">L1785_20585</name>
</gene>
<dbReference type="GO" id="GO:0022857">
    <property type="term" value="F:transmembrane transporter activity"/>
    <property type="evidence" value="ECO:0007669"/>
    <property type="project" value="InterPro"/>
</dbReference>
<feature type="transmembrane region" description="Helical" evidence="6">
    <location>
        <begin position="351"/>
        <end position="373"/>
    </location>
</feature>
<dbReference type="GO" id="GO:0005886">
    <property type="term" value="C:plasma membrane"/>
    <property type="evidence" value="ECO:0007669"/>
    <property type="project" value="UniProtKB-SubCell"/>
</dbReference>
<keyword evidence="3 6" id="KW-0812">Transmembrane</keyword>
<dbReference type="AlphaFoldDB" id="A0AA41QHP6"/>
<dbReference type="Gene3D" id="1.20.1250.20">
    <property type="entry name" value="MFS general substrate transporter like domains"/>
    <property type="match status" value="1"/>
</dbReference>
<dbReference type="PROSITE" id="PS50850">
    <property type="entry name" value="MFS"/>
    <property type="match status" value="1"/>
</dbReference>
<feature type="transmembrane region" description="Helical" evidence="6">
    <location>
        <begin position="290"/>
        <end position="310"/>
    </location>
</feature>
<comment type="caution">
    <text evidence="8">The sequence shown here is derived from an EMBL/GenBank/DDBJ whole genome shotgun (WGS) entry which is preliminary data.</text>
</comment>
<dbReference type="RefSeq" id="WP_236091180.1">
    <property type="nucleotide sequence ID" value="NZ_JAKGSG010000059.1"/>
</dbReference>
<feature type="transmembrane region" description="Helical" evidence="6">
    <location>
        <begin position="264"/>
        <end position="284"/>
    </location>
</feature>
<feature type="transmembrane region" description="Helical" evidence="6">
    <location>
        <begin position="128"/>
        <end position="152"/>
    </location>
</feature>
<evidence type="ECO:0000313" key="8">
    <source>
        <dbReference type="EMBL" id="MCF4123368.1"/>
    </source>
</evidence>
<evidence type="ECO:0000313" key="9">
    <source>
        <dbReference type="Proteomes" id="UP001165405"/>
    </source>
</evidence>
<evidence type="ECO:0000256" key="6">
    <source>
        <dbReference type="SAM" id="Phobius"/>
    </source>
</evidence>
<evidence type="ECO:0000256" key="3">
    <source>
        <dbReference type="ARBA" id="ARBA00022692"/>
    </source>
</evidence>
<evidence type="ECO:0000256" key="2">
    <source>
        <dbReference type="ARBA" id="ARBA00022475"/>
    </source>
</evidence>
<evidence type="ECO:0000259" key="7">
    <source>
        <dbReference type="PROSITE" id="PS50850"/>
    </source>
</evidence>
<keyword evidence="4 6" id="KW-1133">Transmembrane helix</keyword>
<dbReference type="InterPro" id="IPR020846">
    <property type="entry name" value="MFS_dom"/>
</dbReference>
<evidence type="ECO:0000256" key="5">
    <source>
        <dbReference type="ARBA" id="ARBA00023136"/>
    </source>
</evidence>
<reference evidence="8" key="1">
    <citation type="submission" date="2022-01" db="EMBL/GenBank/DDBJ databases">
        <title>Antribacter sp. nov., isolated from Guizhou of China.</title>
        <authorList>
            <person name="Chengliang C."/>
            <person name="Ya Z."/>
        </authorList>
    </citation>
    <scope>NUCLEOTIDE SEQUENCE</scope>
    <source>
        <strain evidence="8">KLBMP 9083</strain>
    </source>
</reference>
<dbReference type="Pfam" id="PF07690">
    <property type="entry name" value="MFS_1"/>
    <property type="match status" value="1"/>
</dbReference>
<dbReference type="SUPFAM" id="SSF103473">
    <property type="entry name" value="MFS general substrate transporter"/>
    <property type="match status" value="1"/>
</dbReference>
<dbReference type="InterPro" id="IPR036259">
    <property type="entry name" value="MFS_trans_sf"/>
</dbReference>
<keyword evidence="9" id="KW-1185">Reference proteome</keyword>
<name>A0AA41QHP6_9MICO</name>
<dbReference type="CDD" id="cd17324">
    <property type="entry name" value="MFS_NepI_like"/>
    <property type="match status" value="1"/>
</dbReference>
<proteinExistence type="predicted"/>
<feature type="transmembrane region" description="Helical" evidence="6">
    <location>
        <begin position="158"/>
        <end position="180"/>
    </location>
</feature>
<feature type="transmembrane region" description="Helical" evidence="6">
    <location>
        <begin position="95"/>
        <end position="116"/>
    </location>
</feature>
<feature type="transmembrane region" description="Helical" evidence="6">
    <location>
        <begin position="235"/>
        <end position="257"/>
    </location>
</feature>
<sequence length="392" mass="38993">MNRAVVVLMFCLFSVGSAEFVIAGLLPGIAGELGVSISAAGMLVSVYALTVVIAGPALTLLTSGLRRKPVMVGLMALFAVSNLVAALAPDYAALMAARVLSALAHCTFFALSLVVATSTAPPGRQGSVIARLAIGLNMANVLGVPLGALLGTELGWRAVFWVLAACGTVSAWLVAALVPADREVDQPAGALAEIRALGRGRVVAAIGVSALGCGGTFAAYTYIAPLLEDVSGFDGGSIGPLLLVFGVGTFAGSLVGGKWVDRSLMPALCGTLGALALVLAAYSVMAAHPWTSVVGLALFGAAFGAILPGLQARVMSVSGIKAPTLALAVNIAAMNIGITLGSLLGGQVLEAGLGLQAVVLAGAGVAALGFLLAGVELVRDRSQAEPATTPAA</sequence>
<dbReference type="Proteomes" id="UP001165405">
    <property type="component" value="Unassembled WGS sequence"/>
</dbReference>
<comment type="subcellular location">
    <subcellularLocation>
        <location evidence="1">Cell membrane</location>
        <topology evidence="1">Multi-pass membrane protein</topology>
    </subcellularLocation>
</comment>